<dbReference type="RefSeq" id="WP_320184466.1">
    <property type="nucleotide sequence ID" value="NZ_CP138332.1"/>
</dbReference>
<sequence length="336" mass="36428">MKKIILGLLSTCFAACILHAQEIKPLTQKEQVSFRGIAVWNDDCVWVSGSKGTVGKSLDGGKSWSWISPKGYESYDFRDIEVFSKKEAVILAAGSPAVILRTTDGGDSWKEMYQDNRPAIFFDGMDFKGKEGFAVGDPIDGTFQLLQSKDKGKTWKDVSNFMFLIADSAEAAFAASGTSIQYLNNNVWLGTGGATANIFKRNEKALTMDKYPCPILQGSPSQGIFSIDFWSDKEGIVVGGDYLQDSISTNTIMLTSDGGQNWVSSSSQTSGFKSAVKFISRTVLLATGTSGTDISEDGGLQWRNISKESFNSIAVGKSRRVIYLTGSHGNVAKLSL</sequence>
<organism evidence="5 6">
    <name type="scientific">Sphingobacterium bambusae</name>
    <dbReference type="NCBI Taxonomy" id="662858"/>
    <lineage>
        <taxon>Bacteria</taxon>
        <taxon>Pseudomonadati</taxon>
        <taxon>Bacteroidota</taxon>
        <taxon>Sphingobacteriia</taxon>
        <taxon>Sphingobacteriales</taxon>
        <taxon>Sphingobacteriaceae</taxon>
        <taxon>Sphingobacterium</taxon>
    </lineage>
</organism>
<evidence type="ECO:0000313" key="6">
    <source>
        <dbReference type="Proteomes" id="UP001597525"/>
    </source>
</evidence>
<protein>
    <submittedName>
        <fullName evidence="5">WD40/YVTN/BNR-like repeat-containing protein</fullName>
    </submittedName>
</protein>
<dbReference type="PANTHER" id="PTHR47199">
    <property type="entry name" value="PHOTOSYSTEM II STABILITY/ASSEMBLY FACTOR HCF136, CHLOROPLASTIC"/>
    <property type="match status" value="1"/>
</dbReference>
<evidence type="ECO:0000256" key="2">
    <source>
        <dbReference type="ARBA" id="ARBA00023276"/>
    </source>
</evidence>
<feature type="domain" description="Photosynthesis system II assembly factor Ycf48/Hcf136-like" evidence="4">
    <location>
        <begin position="93"/>
        <end position="158"/>
    </location>
</feature>
<evidence type="ECO:0000256" key="1">
    <source>
        <dbReference type="ARBA" id="ARBA00022531"/>
    </source>
</evidence>
<keyword evidence="1" id="KW-0602">Photosynthesis</keyword>
<dbReference type="PANTHER" id="PTHR47199:SF2">
    <property type="entry name" value="PHOTOSYSTEM II STABILITY_ASSEMBLY FACTOR HCF136, CHLOROPLASTIC"/>
    <property type="match status" value="1"/>
</dbReference>
<evidence type="ECO:0000259" key="4">
    <source>
        <dbReference type="Pfam" id="PF14870"/>
    </source>
</evidence>
<comment type="caution">
    <text evidence="5">The sequence shown here is derived from an EMBL/GenBank/DDBJ whole genome shotgun (WGS) entry which is preliminary data.</text>
</comment>
<keyword evidence="3" id="KW-0732">Signal</keyword>
<proteinExistence type="predicted"/>
<accession>A0ABW6BHM2</accession>
<dbReference type="SUPFAM" id="SSF50939">
    <property type="entry name" value="Sialidases"/>
    <property type="match status" value="1"/>
</dbReference>
<feature type="chain" id="PRO_5045537431" evidence="3">
    <location>
        <begin position="21"/>
        <end position="336"/>
    </location>
</feature>
<dbReference type="Proteomes" id="UP001597525">
    <property type="component" value="Unassembled WGS sequence"/>
</dbReference>
<reference evidence="6" key="1">
    <citation type="journal article" date="2019" name="Int. J. Syst. Evol. Microbiol.">
        <title>The Global Catalogue of Microorganisms (GCM) 10K type strain sequencing project: providing services to taxonomists for standard genome sequencing and annotation.</title>
        <authorList>
            <consortium name="The Broad Institute Genomics Platform"/>
            <consortium name="The Broad Institute Genome Sequencing Center for Infectious Disease"/>
            <person name="Wu L."/>
            <person name="Ma J."/>
        </authorList>
    </citation>
    <scope>NUCLEOTIDE SEQUENCE [LARGE SCALE GENOMIC DNA]</scope>
    <source>
        <strain evidence="6">KCTC 22814</strain>
    </source>
</reference>
<evidence type="ECO:0000313" key="5">
    <source>
        <dbReference type="EMBL" id="MFD2968977.1"/>
    </source>
</evidence>
<dbReference type="InterPro" id="IPR028203">
    <property type="entry name" value="PSII_CF48-like_dom"/>
</dbReference>
<name>A0ABW6BHM2_9SPHI</name>
<keyword evidence="6" id="KW-1185">Reference proteome</keyword>
<gene>
    <name evidence="5" type="ORF">ACFS7Y_16410</name>
</gene>
<dbReference type="InterPro" id="IPR036278">
    <property type="entry name" value="Sialidase_sf"/>
</dbReference>
<feature type="signal peptide" evidence="3">
    <location>
        <begin position="1"/>
        <end position="20"/>
    </location>
</feature>
<dbReference type="Pfam" id="PF14870">
    <property type="entry name" value="PSII_BNR"/>
    <property type="match status" value="1"/>
</dbReference>
<dbReference type="InterPro" id="IPR015943">
    <property type="entry name" value="WD40/YVTN_repeat-like_dom_sf"/>
</dbReference>
<keyword evidence="2" id="KW-0604">Photosystem II</keyword>
<dbReference type="Gene3D" id="2.130.10.10">
    <property type="entry name" value="YVTN repeat-like/Quinoprotein amine dehydrogenase"/>
    <property type="match status" value="2"/>
</dbReference>
<dbReference type="EMBL" id="JBHUPB010000011">
    <property type="protein sequence ID" value="MFD2968977.1"/>
    <property type="molecule type" value="Genomic_DNA"/>
</dbReference>
<evidence type="ECO:0000256" key="3">
    <source>
        <dbReference type="SAM" id="SignalP"/>
    </source>
</evidence>